<accession>A0ABT9QYS8</accession>
<evidence type="ECO:0000313" key="3">
    <source>
        <dbReference type="Proteomes" id="UP001230426"/>
    </source>
</evidence>
<evidence type="ECO:0000256" key="1">
    <source>
        <dbReference type="SAM" id="MobiDB-lite"/>
    </source>
</evidence>
<sequence>MSSGLTMDPVGMEPGIGWVRPSFPEAVSLPTSSPATRR</sequence>
<organism evidence="2 3">
    <name type="scientific">Streptosporangium brasiliense</name>
    <dbReference type="NCBI Taxonomy" id="47480"/>
    <lineage>
        <taxon>Bacteria</taxon>
        <taxon>Bacillati</taxon>
        <taxon>Actinomycetota</taxon>
        <taxon>Actinomycetes</taxon>
        <taxon>Streptosporangiales</taxon>
        <taxon>Streptosporangiaceae</taxon>
        <taxon>Streptosporangium</taxon>
    </lineage>
</organism>
<name>A0ABT9QYS8_9ACTN</name>
<dbReference type="Proteomes" id="UP001230426">
    <property type="component" value="Unassembled WGS sequence"/>
</dbReference>
<feature type="compositionally biased region" description="Polar residues" evidence="1">
    <location>
        <begin position="29"/>
        <end position="38"/>
    </location>
</feature>
<feature type="region of interest" description="Disordered" evidence="1">
    <location>
        <begin position="1"/>
        <end position="38"/>
    </location>
</feature>
<proteinExistence type="predicted"/>
<gene>
    <name evidence="2" type="ORF">J2S55_000599</name>
</gene>
<comment type="caution">
    <text evidence="2">The sequence shown here is derived from an EMBL/GenBank/DDBJ whole genome shotgun (WGS) entry which is preliminary data.</text>
</comment>
<protein>
    <submittedName>
        <fullName evidence="2">Uncharacterized protein</fullName>
    </submittedName>
</protein>
<reference evidence="2 3" key="1">
    <citation type="submission" date="2023-07" db="EMBL/GenBank/DDBJ databases">
        <title>Sequencing the genomes of 1000 actinobacteria strains.</title>
        <authorList>
            <person name="Klenk H.-P."/>
        </authorList>
    </citation>
    <scope>NUCLEOTIDE SEQUENCE [LARGE SCALE GENOMIC DNA]</scope>
    <source>
        <strain evidence="2 3">DSM 44109</strain>
    </source>
</reference>
<evidence type="ECO:0000313" key="2">
    <source>
        <dbReference type="EMBL" id="MDP9861340.1"/>
    </source>
</evidence>
<dbReference type="EMBL" id="JAUSRB010000001">
    <property type="protein sequence ID" value="MDP9861340.1"/>
    <property type="molecule type" value="Genomic_DNA"/>
</dbReference>
<keyword evidence="3" id="KW-1185">Reference proteome</keyword>